<dbReference type="PRINTS" id="PR00419">
    <property type="entry name" value="ADXRDTASE"/>
</dbReference>
<organism evidence="6 7">
    <name type="scientific">Chytriomyces confervae</name>
    <dbReference type="NCBI Taxonomy" id="246404"/>
    <lineage>
        <taxon>Eukaryota</taxon>
        <taxon>Fungi</taxon>
        <taxon>Fungi incertae sedis</taxon>
        <taxon>Chytridiomycota</taxon>
        <taxon>Chytridiomycota incertae sedis</taxon>
        <taxon>Chytridiomycetes</taxon>
        <taxon>Chytridiales</taxon>
        <taxon>Chytriomycetaceae</taxon>
        <taxon>Chytriomyces</taxon>
    </lineage>
</organism>
<keyword evidence="5" id="KW-0560">Oxidoreductase</keyword>
<keyword evidence="3" id="KW-0274">FAD</keyword>
<keyword evidence="7" id="KW-1185">Reference proteome</keyword>
<dbReference type="OrthoDB" id="66881at2759"/>
<gene>
    <name evidence="6" type="ORF">CcCBS67573_g01988</name>
</gene>
<dbReference type="InterPro" id="IPR000960">
    <property type="entry name" value="Flavin_mOase"/>
</dbReference>
<dbReference type="Proteomes" id="UP000320333">
    <property type="component" value="Unassembled WGS sequence"/>
</dbReference>
<accession>A0A507FKJ6</accession>
<reference evidence="6 7" key="1">
    <citation type="journal article" date="2019" name="Sci. Rep.">
        <title>Comparative genomics of chytrid fungi reveal insights into the obligate biotrophic and pathogenic lifestyle of Synchytrium endobioticum.</title>
        <authorList>
            <person name="van de Vossenberg B.T.L.H."/>
            <person name="Warris S."/>
            <person name="Nguyen H.D.T."/>
            <person name="van Gent-Pelzer M.P.E."/>
            <person name="Joly D.L."/>
            <person name="van de Geest H.C."/>
            <person name="Bonants P.J.M."/>
            <person name="Smith D.S."/>
            <person name="Levesque C.A."/>
            <person name="van der Lee T.A.J."/>
        </authorList>
    </citation>
    <scope>NUCLEOTIDE SEQUENCE [LARGE SCALE GENOMIC DNA]</scope>
    <source>
        <strain evidence="6 7">CBS 675.73</strain>
    </source>
</reference>
<comment type="similarity">
    <text evidence="1">Belongs to the FMO family.</text>
</comment>
<dbReference type="GO" id="GO:0004499">
    <property type="term" value="F:N,N-dimethylaniline monooxygenase activity"/>
    <property type="evidence" value="ECO:0007669"/>
    <property type="project" value="InterPro"/>
</dbReference>
<dbReference type="InterPro" id="IPR050346">
    <property type="entry name" value="FMO-like"/>
</dbReference>
<evidence type="ECO:0000313" key="6">
    <source>
        <dbReference type="EMBL" id="TPX76752.1"/>
    </source>
</evidence>
<dbReference type="PIRSF" id="PIRSF000332">
    <property type="entry name" value="FMO"/>
    <property type="match status" value="1"/>
</dbReference>
<comment type="caution">
    <text evidence="6">The sequence shown here is derived from an EMBL/GenBank/DDBJ whole genome shotgun (WGS) entry which is preliminary data.</text>
</comment>
<dbReference type="InterPro" id="IPR036188">
    <property type="entry name" value="FAD/NAD-bd_sf"/>
</dbReference>
<dbReference type="Pfam" id="PF00743">
    <property type="entry name" value="FMO-like"/>
    <property type="match status" value="1"/>
</dbReference>
<protein>
    <recommendedName>
        <fullName evidence="8">FAD/NAD(P)-binding domain-containing protein</fullName>
    </recommendedName>
</protein>
<proteinExistence type="inferred from homology"/>
<dbReference type="EMBL" id="QEAP01000037">
    <property type="protein sequence ID" value="TPX76752.1"/>
    <property type="molecule type" value="Genomic_DNA"/>
</dbReference>
<sequence length="525" mass="58740">MDPHKRVAVIGAGMAGLAAARAFKATGWEVTVFEASARVGGVWSSCYEFARLQTRSESYYFGDFPFPFPVDEFATADQLQAYFEAFALHTGIKDAIRFNTKVVRIKERRVQGRPGWALEVSTLDSSASLTPDALEFDFVVSAQGLYSGAPKMLCFPGQEDFGAPIIHSAHLKSHPGTLDFQNIAIVGLGKTAVDCAMRHANNQNSMERQTHLIFRTPTWFAPIRIFGLRLPEVFEHNRFMGTSKDTWRSLWYLWRGITEPTLTEEQRAAKEAKEDIEREKPASPVFAWLFGYKKGDPLRPAAKVGKQCGLNMQPERFLEYTRTGRIQTHRGTVEKLSNRTIHLASTTIKNVDALVLATGFKQTMVVPDGFEHVIEGGGAFLYRGIVHPDIRDMAFIGMTSGVVTVPATTVAVHWLLAFVRGDLLLPSRDLQMEEIQRERKRAQKICGVDGGAGRNGSFSHIDRLCMDMGITPLRKLKKRGLVPNGSWNPLLWCLGWIDELFGYYGPLDYKFDDVEAEIAARKKSV</sequence>
<keyword evidence="2" id="KW-0285">Flavoprotein</keyword>
<evidence type="ECO:0000256" key="2">
    <source>
        <dbReference type="ARBA" id="ARBA00022630"/>
    </source>
</evidence>
<evidence type="ECO:0000256" key="4">
    <source>
        <dbReference type="ARBA" id="ARBA00022857"/>
    </source>
</evidence>
<evidence type="ECO:0000256" key="5">
    <source>
        <dbReference type="ARBA" id="ARBA00023002"/>
    </source>
</evidence>
<name>A0A507FKJ6_9FUNG</name>
<evidence type="ECO:0000256" key="1">
    <source>
        <dbReference type="ARBA" id="ARBA00009183"/>
    </source>
</evidence>
<dbReference type="AlphaFoldDB" id="A0A507FKJ6"/>
<keyword evidence="4" id="KW-0521">NADP</keyword>
<dbReference type="STRING" id="246404.A0A507FKJ6"/>
<dbReference type="GO" id="GO:0050661">
    <property type="term" value="F:NADP binding"/>
    <property type="evidence" value="ECO:0007669"/>
    <property type="project" value="InterPro"/>
</dbReference>
<evidence type="ECO:0008006" key="8">
    <source>
        <dbReference type="Google" id="ProtNLM"/>
    </source>
</evidence>
<dbReference type="InterPro" id="IPR020946">
    <property type="entry name" value="Flavin_mOase-like"/>
</dbReference>
<dbReference type="GO" id="GO:0050660">
    <property type="term" value="F:flavin adenine dinucleotide binding"/>
    <property type="evidence" value="ECO:0007669"/>
    <property type="project" value="InterPro"/>
</dbReference>
<dbReference type="SUPFAM" id="SSF51905">
    <property type="entry name" value="FAD/NAD(P)-binding domain"/>
    <property type="match status" value="2"/>
</dbReference>
<dbReference type="Gene3D" id="3.50.50.60">
    <property type="entry name" value="FAD/NAD(P)-binding domain"/>
    <property type="match status" value="3"/>
</dbReference>
<evidence type="ECO:0000256" key="3">
    <source>
        <dbReference type="ARBA" id="ARBA00022827"/>
    </source>
</evidence>
<evidence type="ECO:0000313" key="7">
    <source>
        <dbReference type="Proteomes" id="UP000320333"/>
    </source>
</evidence>
<dbReference type="PANTHER" id="PTHR23023">
    <property type="entry name" value="DIMETHYLANILINE MONOOXYGENASE"/>
    <property type="match status" value="1"/>
</dbReference>